<gene>
    <name evidence="2" type="ORF">NliqN6_4375</name>
</gene>
<evidence type="ECO:0000313" key="2">
    <source>
        <dbReference type="EMBL" id="GHJ87973.1"/>
    </source>
</evidence>
<proteinExistence type="predicted"/>
<keyword evidence="3" id="KW-1185">Reference proteome</keyword>
<sequence length="94" mass="10530">MPSSRDPPQQQRESENRSTSDRMTTTQTIQAMERMKVERSQALRGRVPPMALPEVGPALLGGLHAAMGEANFRVLQIAKIWEKESSKARMPNLN</sequence>
<dbReference type="Proteomes" id="UP000620104">
    <property type="component" value="Unassembled WGS sequence"/>
</dbReference>
<dbReference type="EMBL" id="BLZA01000023">
    <property type="protein sequence ID" value="GHJ87973.1"/>
    <property type="molecule type" value="Genomic_DNA"/>
</dbReference>
<evidence type="ECO:0000313" key="3">
    <source>
        <dbReference type="Proteomes" id="UP000620104"/>
    </source>
</evidence>
<accession>A0A8H3TVQ1</accession>
<feature type="compositionally biased region" description="Polar residues" evidence="1">
    <location>
        <begin position="1"/>
        <end position="11"/>
    </location>
</feature>
<name>A0A8H3TVQ1_9TREE</name>
<dbReference type="AlphaFoldDB" id="A0A8H3TVQ1"/>
<protein>
    <submittedName>
        <fullName evidence="2">Uncharacterized protein</fullName>
    </submittedName>
</protein>
<evidence type="ECO:0000256" key="1">
    <source>
        <dbReference type="SAM" id="MobiDB-lite"/>
    </source>
</evidence>
<feature type="region of interest" description="Disordered" evidence="1">
    <location>
        <begin position="1"/>
        <end position="26"/>
    </location>
</feature>
<comment type="caution">
    <text evidence="2">The sequence shown here is derived from an EMBL/GenBank/DDBJ whole genome shotgun (WGS) entry which is preliminary data.</text>
</comment>
<reference evidence="2" key="1">
    <citation type="submission" date="2020-07" db="EMBL/GenBank/DDBJ databases">
        <title>Draft Genome Sequence of a Deep-Sea Yeast, Naganishia (Cryptococcus) liquefaciens strain N6.</title>
        <authorList>
            <person name="Han Y.W."/>
            <person name="Kajitani R."/>
            <person name="Morimoto H."/>
            <person name="Parhat M."/>
            <person name="Tsubouchi H."/>
            <person name="Bakenova O."/>
            <person name="Ogata M."/>
            <person name="Argunhan B."/>
            <person name="Aoki R."/>
            <person name="Kajiwara S."/>
            <person name="Itoh T."/>
            <person name="Iwasaki H."/>
        </authorList>
    </citation>
    <scope>NUCLEOTIDE SEQUENCE</scope>
    <source>
        <strain evidence="2">N6</strain>
    </source>
</reference>
<organism evidence="2 3">
    <name type="scientific">Naganishia liquefaciens</name>
    <dbReference type="NCBI Taxonomy" id="104408"/>
    <lineage>
        <taxon>Eukaryota</taxon>
        <taxon>Fungi</taxon>
        <taxon>Dikarya</taxon>
        <taxon>Basidiomycota</taxon>
        <taxon>Agaricomycotina</taxon>
        <taxon>Tremellomycetes</taxon>
        <taxon>Filobasidiales</taxon>
        <taxon>Filobasidiaceae</taxon>
        <taxon>Naganishia</taxon>
    </lineage>
</organism>